<evidence type="ECO:0000259" key="6">
    <source>
        <dbReference type="PROSITE" id="PS50022"/>
    </source>
</evidence>
<dbReference type="PROSITE" id="PS50022">
    <property type="entry name" value="FA58C_3"/>
    <property type="match status" value="1"/>
</dbReference>
<dbReference type="PROSITE" id="PS52009">
    <property type="entry name" value="GH84"/>
    <property type="match status" value="1"/>
</dbReference>
<dbReference type="GO" id="GO:0030246">
    <property type="term" value="F:carbohydrate binding"/>
    <property type="evidence" value="ECO:0007669"/>
    <property type="project" value="InterPro"/>
</dbReference>
<dbReference type="InterPro" id="IPR018247">
    <property type="entry name" value="EF_Hand_1_Ca_BS"/>
</dbReference>
<dbReference type="InterPro" id="IPR029018">
    <property type="entry name" value="Hex-like_dom2"/>
</dbReference>
<dbReference type="Gene3D" id="3.30.379.10">
    <property type="entry name" value="Chitobiase/beta-hexosaminidase domain 2-like"/>
    <property type="match status" value="1"/>
</dbReference>
<dbReference type="SUPFAM" id="SSF63446">
    <property type="entry name" value="Type I dockerin domain"/>
    <property type="match status" value="1"/>
</dbReference>
<proteinExistence type="inferred from homology"/>
<dbReference type="GO" id="GO:0015929">
    <property type="term" value="F:hexosaminidase activity"/>
    <property type="evidence" value="ECO:0007669"/>
    <property type="project" value="UniProtKB-ARBA"/>
</dbReference>
<keyword evidence="1 4" id="KW-0378">Hydrolase</keyword>
<evidence type="ECO:0000313" key="9">
    <source>
        <dbReference type="EMBL" id="MWV44764.1"/>
    </source>
</evidence>
<dbReference type="Gene3D" id="3.20.20.80">
    <property type="entry name" value="Glycosidases"/>
    <property type="match status" value="1"/>
</dbReference>
<dbReference type="PROSITE" id="PS00018">
    <property type="entry name" value="EF_HAND_1"/>
    <property type="match status" value="2"/>
</dbReference>
<feature type="signal peptide" evidence="5">
    <location>
        <begin position="1"/>
        <end position="25"/>
    </location>
</feature>
<feature type="domain" description="GH84" evidence="8">
    <location>
        <begin position="192"/>
        <end position="461"/>
    </location>
</feature>
<comment type="caution">
    <text evidence="9">The sequence shown here is derived from an EMBL/GenBank/DDBJ whole genome shotgun (WGS) entry which is preliminary data.</text>
</comment>
<dbReference type="PANTHER" id="PTHR13170:SF16">
    <property type="entry name" value="PROTEIN O-GLCNACASE"/>
    <property type="match status" value="1"/>
</dbReference>
<dbReference type="Gene3D" id="1.10.1330.10">
    <property type="entry name" value="Dockerin domain"/>
    <property type="match status" value="1"/>
</dbReference>
<dbReference type="SUPFAM" id="SSF140657">
    <property type="entry name" value="Hyaluronidase post-catalytic domain-like"/>
    <property type="match status" value="1"/>
</dbReference>
<dbReference type="InterPro" id="IPR002105">
    <property type="entry name" value="Dockerin_1_rpt"/>
</dbReference>
<dbReference type="Gene3D" id="2.60.40.680">
    <property type="match status" value="1"/>
</dbReference>
<dbReference type="InterPro" id="IPR051822">
    <property type="entry name" value="Glycosyl_Hydrolase_84"/>
</dbReference>
<evidence type="ECO:0000256" key="1">
    <source>
        <dbReference type="ARBA" id="ARBA00022801"/>
    </source>
</evidence>
<dbReference type="Pfam" id="PF07555">
    <property type="entry name" value="NAGidase"/>
    <property type="match status" value="1"/>
</dbReference>
<dbReference type="Pfam" id="PF02838">
    <property type="entry name" value="Glyco_hydro_20b"/>
    <property type="match status" value="1"/>
</dbReference>
<keyword evidence="2 4" id="KW-0326">Glycosidase</keyword>
<dbReference type="SUPFAM" id="SSF55545">
    <property type="entry name" value="beta-N-acetylhexosaminidase-like domain"/>
    <property type="match status" value="1"/>
</dbReference>
<name>A0A7X3LIX7_9BACL</name>
<evidence type="ECO:0000259" key="7">
    <source>
        <dbReference type="PROSITE" id="PS51766"/>
    </source>
</evidence>
<dbReference type="GO" id="GO:1901135">
    <property type="term" value="P:carbohydrate derivative metabolic process"/>
    <property type="evidence" value="ECO:0007669"/>
    <property type="project" value="UniProtKB-ARBA"/>
</dbReference>
<feature type="domain" description="Dockerin" evidence="7">
    <location>
        <begin position="1310"/>
        <end position="1372"/>
    </location>
</feature>
<feature type="active site" description="Proton donor" evidence="4">
    <location>
        <position position="309"/>
    </location>
</feature>
<keyword evidence="10" id="KW-1185">Reference proteome</keyword>
<feature type="domain" description="F5/8 type C" evidence="6">
    <location>
        <begin position="879"/>
        <end position="1036"/>
    </location>
</feature>
<feature type="chain" id="PRO_5039598728" description="Beta-N-acetylhexosaminidase" evidence="5">
    <location>
        <begin position="26"/>
        <end position="1372"/>
    </location>
</feature>
<evidence type="ECO:0000256" key="3">
    <source>
        <dbReference type="ARBA" id="ARBA00030512"/>
    </source>
</evidence>
<dbReference type="SUPFAM" id="SSF49785">
    <property type="entry name" value="Galactose-binding domain-like"/>
    <property type="match status" value="2"/>
</dbReference>
<evidence type="ECO:0000256" key="4">
    <source>
        <dbReference type="PROSITE-ProRule" id="PRU01353"/>
    </source>
</evidence>
<dbReference type="InterPro" id="IPR016134">
    <property type="entry name" value="Dockerin_dom"/>
</dbReference>
<organism evidence="9 10">
    <name type="scientific">Paenibacillus dendrobii</name>
    <dbReference type="NCBI Taxonomy" id="2691084"/>
    <lineage>
        <taxon>Bacteria</taxon>
        <taxon>Bacillati</taxon>
        <taxon>Bacillota</taxon>
        <taxon>Bacilli</taxon>
        <taxon>Bacillales</taxon>
        <taxon>Paenibacillaceae</taxon>
        <taxon>Paenibacillus</taxon>
    </lineage>
</organism>
<dbReference type="PROSITE" id="PS00448">
    <property type="entry name" value="CLOS_CELLULOSOME_RPT"/>
    <property type="match status" value="1"/>
</dbReference>
<dbReference type="InterPro" id="IPR015882">
    <property type="entry name" value="HEX_bac_N"/>
</dbReference>
<evidence type="ECO:0000256" key="2">
    <source>
        <dbReference type="ARBA" id="ARBA00023295"/>
    </source>
</evidence>
<dbReference type="EMBL" id="WUBI01000002">
    <property type="protein sequence ID" value="MWV44764.1"/>
    <property type="molecule type" value="Genomic_DNA"/>
</dbReference>
<dbReference type="InterPro" id="IPR049019">
    <property type="entry name" value="NagJ-like_helical"/>
</dbReference>
<evidence type="ECO:0000259" key="8">
    <source>
        <dbReference type="PROSITE" id="PS52009"/>
    </source>
</evidence>
<dbReference type="Gene3D" id="1.20.58.460">
    <property type="entry name" value="Hyaluronidase post-catalytic domain-like"/>
    <property type="match status" value="1"/>
</dbReference>
<dbReference type="PANTHER" id="PTHR13170">
    <property type="entry name" value="O-GLCNACASE"/>
    <property type="match status" value="1"/>
</dbReference>
<dbReference type="CDD" id="cd14254">
    <property type="entry name" value="Dockerin_II"/>
    <property type="match status" value="1"/>
</dbReference>
<evidence type="ECO:0000256" key="5">
    <source>
        <dbReference type="SAM" id="SignalP"/>
    </source>
</evidence>
<gene>
    <name evidence="9" type="ORF">GRF59_14180</name>
</gene>
<dbReference type="Pfam" id="PF00963">
    <property type="entry name" value="Cohesin"/>
    <property type="match status" value="1"/>
</dbReference>
<dbReference type="InterPro" id="IPR036439">
    <property type="entry name" value="Dockerin_dom_sf"/>
</dbReference>
<dbReference type="InterPro" id="IPR008979">
    <property type="entry name" value="Galactose-bd-like_sf"/>
</dbReference>
<evidence type="ECO:0000313" key="10">
    <source>
        <dbReference type="Proteomes" id="UP000460318"/>
    </source>
</evidence>
<accession>A0A7X3LIX7</accession>
<dbReference type="Pfam" id="PF21774">
    <property type="entry name" value="NagJ_C"/>
    <property type="match status" value="1"/>
</dbReference>
<dbReference type="Pfam" id="PF00404">
    <property type="entry name" value="Dockerin_1"/>
    <property type="match status" value="1"/>
</dbReference>
<reference evidence="9 10" key="1">
    <citation type="submission" date="2019-12" db="EMBL/GenBank/DDBJ databases">
        <title>Paenibacillus sp. nov., an endophytic bacterium isolated from the stem of Dendrobium.</title>
        <authorList>
            <person name="Zhao R."/>
        </authorList>
    </citation>
    <scope>NUCLEOTIDE SEQUENCE [LARGE SCALE GENOMIC DNA]</scope>
    <source>
        <strain evidence="9 10">HJL G12</strain>
    </source>
</reference>
<dbReference type="InterPro" id="IPR008965">
    <property type="entry name" value="CBM2/CBM3_carb-bd_dom_sf"/>
</dbReference>
<protein>
    <recommendedName>
        <fullName evidence="3">Beta-N-acetylhexosaminidase</fullName>
    </recommendedName>
</protein>
<dbReference type="InterPro" id="IPR000421">
    <property type="entry name" value="FA58C"/>
</dbReference>
<dbReference type="Pfam" id="PF00754">
    <property type="entry name" value="F5_F8_type_C"/>
    <property type="match status" value="2"/>
</dbReference>
<dbReference type="GO" id="GO:0000272">
    <property type="term" value="P:polysaccharide catabolic process"/>
    <property type="evidence" value="ECO:0007669"/>
    <property type="project" value="InterPro"/>
</dbReference>
<dbReference type="InterPro" id="IPR011496">
    <property type="entry name" value="O-GlcNAcase_cat"/>
</dbReference>
<keyword evidence="5" id="KW-0732">Signal</keyword>
<dbReference type="SUPFAM" id="SSF51445">
    <property type="entry name" value="(Trans)glycosidases"/>
    <property type="match status" value="1"/>
</dbReference>
<dbReference type="RefSeq" id="WP_160498384.1">
    <property type="nucleotide sequence ID" value="NZ_WUBI01000002.1"/>
</dbReference>
<dbReference type="Proteomes" id="UP000460318">
    <property type="component" value="Unassembled WGS sequence"/>
</dbReference>
<dbReference type="CDD" id="cd08547">
    <property type="entry name" value="Type_II_cohesin"/>
    <property type="match status" value="1"/>
</dbReference>
<sequence>MPKRLMMMLVAVVLVSGLFTNLAGAAKAVQEEQPQAAATGGTYDIYPIPQHQSSQGADFTLTAQVNVVFESGIDTATRNMLRKLLEKKSLQVTETSAVTVDKSNVVIGIKGSQGYADAYFNNRIPYSSTLFNEKDAYVLDLNAAREAKGTIAVLGKDTDAAFYALETLGLILDQTTNQTLHSVKYEDYSDAKWRGFIEGFYGFPWSNEDRKSLMRFGGRFKMNTYIFAPKNDQYHNSAWRTLYPADELAKIKELVDVGNETKNHFVWAIHPGFNMINWNNYDAELQTLLAKLNQLYGVGVRQFGLFMDDISTSQSLTDKDKHVKLITDVANWAGAKGDVKPLIYCPPFYNQGWTGEGGKPYLQALANVPANVDIMWTGKGVVAPVNTTDMQWVKNLTGRDPFMWLNWPVNDYKDSRLMLGKGEVLVPGTHNISGVVSNPMGWAELSKVALFAVADYTWNVDDFQQDSSWLNSFKYVAPESASELNTISYHLSDPSPSGHGLQVGESENIRADLEDFLGKYASGQPLQASGTKLINDFDQILGAIQGFTAKSQNPKMLQEIDPWLKSLKGVASSGQAAVRSAMALEGGNTAAAWEELSKASSELADSRTYTIKKLNSPDVTVEAGAKRLVPFAQQLINKLDAQIYTSMDPDYAIPVPVTSYGSPSDIGRMIDGDPATYMYVQTVQKNGDWYGLDLGKTVKIRDVSILQGRNDTDHDIFQKGMLETSVNGADWMPIGEERSGFNIAAAGLDVEARYIRYRLTHAGIPGGKPDLWTAVREFTVNASMGKAGIYTNVAELQNRTVSASDTSAELSGLTQITLKPGQYVGIRLKSIEQIDEMTIAHSGTGIAVESSPNGTEWEAVQTGGPYGSAAYIRLINNGAADTTFDLSRLFVKLAKFVPASVSHNYASVYSGAAGNLYDGKLDTKTWFGDGQAKGKYVQVDLGGMVDVQNVAVVIGDGEGDYFRKGDLQLSRDGQIWETIHTFNNPGDRTLSFPDHEVPYRYKRVALTNVKQARYIRLISTENNNAWLALNEIIVNEGMEKPGSGSPAIGSQPSGKSGFEAGMAIDRKLSTFFMPAAEGAGSLTYKLASGSKLEKLIILQGPSNISNAEVLVRDEKGWHTAGTLSQSYNVVDMTGFGRILEAKLQWNGSVLPRIHEMIPVLSGTGGEVEPAEENATSLAGPASLKAGQSFSADLGVKNVKGSMYAADLKLTYDPALVEFESAASSKDGFEILESTHDIPGEFRMIAASSGTDHAVTGDMQLLTLAFKAKDVQQSSAGSIKLIRSVLGDAEGKELEALPSTYSFEVTPGSSEPGVPGDVNKDGKISIGDLAIIAANYGKNAQSPDWHQAMRADVNGDGTIDLLDLAFVARKIVG</sequence>
<dbReference type="SUPFAM" id="SSF49384">
    <property type="entry name" value="Carbohydrate-binding domain"/>
    <property type="match status" value="1"/>
</dbReference>
<dbReference type="InterPro" id="IPR017853">
    <property type="entry name" value="GH"/>
</dbReference>
<dbReference type="PROSITE" id="PS51766">
    <property type="entry name" value="DOCKERIN"/>
    <property type="match status" value="1"/>
</dbReference>
<comment type="similarity">
    <text evidence="4">Belongs to the glycosyl hydrolase 84 family.</text>
</comment>
<dbReference type="InterPro" id="IPR002102">
    <property type="entry name" value="Cohesin_dom"/>
</dbReference>
<dbReference type="Gene3D" id="2.60.120.260">
    <property type="entry name" value="Galactose-binding domain-like"/>
    <property type="match status" value="2"/>
</dbReference>